<organism evidence="1 2">
    <name type="scientific">Linum trigynum</name>
    <dbReference type="NCBI Taxonomy" id="586398"/>
    <lineage>
        <taxon>Eukaryota</taxon>
        <taxon>Viridiplantae</taxon>
        <taxon>Streptophyta</taxon>
        <taxon>Embryophyta</taxon>
        <taxon>Tracheophyta</taxon>
        <taxon>Spermatophyta</taxon>
        <taxon>Magnoliopsida</taxon>
        <taxon>eudicotyledons</taxon>
        <taxon>Gunneridae</taxon>
        <taxon>Pentapetalae</taxon>
        <taxon>rosids</taxon>
        <taxon>fabids</taxon>
        <taxon>Malpighiales</taxon>
        <taxon>Linaceae</taxon>
        <taxon>Linum</taxon>
    </lineage>
</organism>
<reference evidence="1 2" key="1">
    <citation type="submission" date="2024-04" db="EMBL/GenBank/DDBJ databases">
        <authorList>
            <person name="Fracassetti M."/>
        </authorList>
    </citation>
    <scope>NUCLEOTIDE SEQUENCE [LARGE SCALE GENOMIC DNA]</scope>
</reference>
<dbReference type="AlphaFoldDB" id="A0AAV2GPI2"/>
<name>A0AAV2GPI2_9ROSI</name>
<accession>A0AAV2GPI2</accession>
<protein>
    <submittedName>
        <fullName evidence="1">Uncharacterized protein</fullName>
    </submittedName>
</protein>
<evidence type="ECO:0000313" key="1">
    <source>
        <dbReference type="EMBL" id="CAL1412212.1"/>
    </source>
</evidence>
<dbReference type="Proteomes" id="UP001497516">
    <property type="component" value="Chromosome 9"/>
</dbReference>
<evidence type="ECO:0000313" key="2">
    <source>
        <dbReference type="Proteomes" id="UP001497516"/>
    </source>
</evidence>
<sequence>MLHLMDFLKVRGFATNTIPSYSYWFDPRVDNLCLDVPKAELYDVAPVLLSREEARSRFFLECVSREWESGTSSSAPRTASPRLYTTEWWEEIDLESLRPTSLRYYSP</sequence>
<dbReference type="EMBL" id="OZ034822">
    <property type="protein sequence ID" value="CAL1412212.1"/>
    <property type="molecule type" value="Genomic_DNA"/>
</dbReference>
<keyword evidence="2" id="KW-1185">Reference proteome</keyword>
<gene>
    <name evidence="1" type="ORF">LTRI10_LOCUS51521</name>
</gene>
<proteinExistence type="predicted"/>